<evidence type="ECO:0000256" key="1">
    <source>
        <dbReference type="SAM" id="MobiDB-lite"/>
    </source>
</evidence>
<evidence type="ECO:0000313" key="3">
    <source>
        <dbReference type="Proteomes" id="UP000477750"/>
    </source>
</evidence>
<name>A0A6L5GCL3_9ACTN</name>
<comment type="caution">
    <text evidence="2">The sequence shown here is derived from an EMBL/GenBank/DDBJ whole genome shotgun (WGS) entry which is preliminary data.</text>
</comment>
<accession>A0A6L5GCL3</accession>
<evidence type="ECO:0000313" key="2">
    <source>
        <dbReference type="EMBL" id="MQM27424.1"/>
    </source>
</evidence>
<sequence length="415" mass="42387">MAEPSNADRYGSDITQYAPVESPGAGERIANDIPLAKPVYGIAQEINDAVNGDSSLADAAGGITADLGMLAAGGLMAIKDPVFALANAGLTIVLELVTPLNDLLEMVSGDPGQMAQQQEVWAQVQEALGALGEEVGTAVGTCIPNWSGSAADAAYNQLYGLSAAIGAMGHEAGGIKQLLAWAEVVAQTIYDVIKSILSELVSWLIMRGLVALAASSFTFGAAIAEFILSGMVKAMTAIQRALSKFAAAGKIFAKIAPLLEKFFLPAGKPLWKAVLMRGLVTGGITAGLGTASAGYQQLTAGDAPSAPASAASAEGLTVQLDELDALAAELDRLSGNGDAINSVATAAASEEMTWGLTGVFFANSYNGSCQEAISTTGQISGACTGHAQRLRDTKDGYCSADEIAAAAFEALYNQV</sequence>
<dbReference type="Pfam" id="PF10824">
    <property type="entry name" value="T7SS_ESX_EspC"/>
    <property type="match status" value="1"/>
</dbReference>
<proteinExistence type="predicted"/>
<dbReference type="GO" id="GO:0009306">
    <property type="term" value="P:protein secretion"/>
    <property type="evidence" value="ECO:0007669"/>
    <property type="project" value="InterPro"/>
</dbReference>
<feature type="region of interest" description="Disordered" evidence="1">
    <location>
        <begin position="1"/>
        <end position="25"/>
    </location>
</feature>
<keyword evidence="3" id="KW-1185">Reference proteome</keyword>
<reference evidence="2 3" key="1">
    <citation type="submission" date="2019-10" db="EMBL/GenBank/DDBJ databases">
        <title>Glycomyces albidus sp. nov., a novel actinomycete isolated from rhizosphere soil of wheat (Triticum aestivum L.).</title>
        <authorList>
            <person name="Qian L."/>
        </authorList>
    </citation>
    <scope>NUCLEOTIDE SEQUENCE [LARGE SCALE GENOMIC DNA]</scope>
    <source>
        <strain evidence="2 3">NEAU-7082</strain>
    </source>
</reference>
<evidence type="ECO:0008006" key="4">
    <source>
        <dbReference type="Google" id="ProtNLM"/>
    </source>
</evidence>
<dbReference type="RefSeq" id="WP_153026563.1">
    <property type="nucleotide sequence ID" value="NZ_WIAO01000024.1"/>
</dbReference>
<protein>
    <recommendedName>
        <fullName evidence="4">WXG100 family type VII secretion target</fullName>
    </recommendedName>
</protein>
<gene>
    <name evidence="2" type="ORF">GFD30_17860</name>
</gene>
<organism evidence="2 3">
    <name type="scientific">Glycomyces albidus</name>
    <dbReference type="NCBI Taxonomy" id="2656774"/>
    <lineage>
        <taxon>Bacteria</taxon>
        <taxon>Bacillati</taxon>
        <taxon>Actinomycetota</taxon>
        <taxon>Actinomycetes</taxon>
        <taxon>Glycomycetales</taxon>
        <taxon>Glycomycetaceae</taxon>
        <taxon>Glycomyces</taxon>
    </lineage>
</organism>
<dbReference type="EMBL" id="WIAO01000024">
    <property type="protein sequence ID" value="MQM27424.1"/>
    <property type="molecule type" value="Genomic_DNA"/>
</dbReference>
<dbReference type="AlphaFoldDB" id="A0A6L5GCL3"/>
<dbReference type="Proteomes" id="UP000477750">
    <property type="component" value="Unassembled WGS sequence"/>
</dbReference>
<dbReference type="InterPro" id="IPR022536">
    <property type="entry name" value="EspC"/>
</dbReference>